<protein>
    <recommendedName>
        <fullName evidence="1">Transposase DDE domain-containing protein</fullName>
    </recommendedName>
</protein>
<dbReference type="InterPro" id="IPR025668">
    <property type="entry name" value="Tnp_DDE_dom"/>
</dbReference>
<proteinExistence type="predicted"/>
<evidence type="ECO:0000313" key="2">
    <source>
        <dbReference type="EMBL" id="MED7828849.1"/>
    </source>
</evidence>
<evidence type="ECO:0000313" key="3">
    <source>
        <dbReference type="Proteomes" id="UP001333996"/>
    </source>
</evidence>
<keyword evidence="3" id="KW-1185">Reference proteome</keyword>
<feature type="domain" description="Transposase DDE" evidence="1">
    <location>
        <begin position="27"/>
        <end position="98"/>
    </location>
</feature>
<dbReference type="EMBL" id="JAYWVC010000531">
    <property type="protein sequence ID" value="MED7828849.1"/>
    <property type="molecule type" value="Genomic_DNA"/>
</dbReference>
<name>A0ABU7G0F0_9ACTN</name>
<evidence type="ECO:0000259" key="1">
    <source>
        <dbReference type="Pfam" id="PF13701"/>
    </source>
</evidence>
<comment type="caution">
    <text evidence="2">The sequence shown here is derived from an EMBL/GenBank/DDBJ whole genome shotgun (WGS) entry which is preliminary data.</text>
</comment>
<dbReference type="RefSeq" id="WP_329513155.1">
    <property type="nucleotide sequence ID" value="NZ_JAYWVC010000531.1"/>
</dbReference>
<accession>A0ABU7G0F0</accession>
<gene>
    <name evidence="2" type="ORF">VXC91_45280</name>
</gene>
<dbReference type="Proteomes" id="UP001333996">
    <property type="component" value="Unassembled WGS sequence"/>
</dbReference>
<dbReference type="Pfam" id="PF13701">
    <property type="entry name" value="DDE_Tnp_1_4"/>
    <property type="match status" value="1"/>
</dbReference>
<reference evidence="2" key="1">
    <citation type="submission" date="2024-01" db="EMBL/GenBank/DDBJ databases">
        <title>First draft genome sequence data of TA4-1, the type strain of Gram-positive actinobacterium Streptomyces chiangmaiensis.</title>
        <authorList>
            <person name="Yasawong M."/>
            <person name="Nantapong N."/>
        </authorList>
    </citation>
    <scope>NUCLEOTIDE SEQUENCE</scope>
    <source>
        <strain evidence="2">TA4-1</strain>
    </source>
</reference>
<organism evidence="2 3">
    <name type="scientific">Streptomyces chiangmaiensis</name>
    <dbReference type="NCBI Taxonomy" id="766497"/>
    <lineage>
        <taxon>Bacteria</taxon>
        <taxon>Bacillati</taxon>
        <taxon>Actinomycetota</taxon>
        <taxon>Actinomycetes</taxon>
        <taxon>Kitasatosporales</taxon>
        <taxon>Streptomycetaceae</taxon>
        <taxon>Streptomyces</taxon>
    </lineage>
</organism>
<sequence length="106" mass="11997">MSRTRGWVMRRRPSGRIRRSRARVSHTATAWLTLAALAHNLTRALGCLASAFHVRARTGTIRHQLVAVPARLASGGRTLTFHLPERWPWQDAFETLWTAVGCRLQT</sequence>